<evidence type="ECO:0000313" key="7">
    <source>
        <dbReference type="Proteomes" id="UP000781932"/>
    </source>
</evidence>
<reference evidence="6" key="2">
    <citation type="submission" date="2020-11" db="EMBL/GenBank/DDBJ databases">
        <title>Whole genome sequencing of Colletotrichum sp.</title>
        <authorList>
            <person name="Li H."/>
        </authorList>
    </citation>
    <scope>NUCLEOTIDE SEQUENCE</scope>
    <source>
        <strain evidence="6">CkLH20</strain>
    </source>
</reference>
<comment type="caution">
    <text evidence="6">The sequence shown here is derived from an EMBL/GenBank/DDBJ whole genome shotgun (WGS) entry which is preliminary data.</text>
</comment>
<dbReference type="AlphaFoldDB" id="A0A9P6LLH4"/>
<dbReference type="Pfam" id="PF05047">
    <property type="entry name" value="L51_S25_CI-B8"/>
    <property type="match status" value="1"/>
</dbReference>
<reference evidence="6" key="1">
    <citation type="submission" date="2020-03" db="EMBL/GenBank/DDBJ databases">
        <authorList>
            <person name="He L."/>
        </authorList>
    </citation>
    <scope>NUCLEOTIDE SEQUENCE</scope>
    <source>
        <strain evidence="6">CkLH20</strain>
    </source>
</reference>
<feature type="domain" description="Ribosomal protein/NADH dehydrogenase" evidence="5">
    <location>
        <begin position="40"/>
        <end position="144"/>
    </location>
</feature>
<dbReference type="PANTHER" id="PTHR13274">
    <property type="entry name" value="MITOCHONDRIAL RIBOSOMAL PROTEIN S25"/>
    <property type="match status" value="1"/>
</dbReference>
<evidence type="ECO:0000256" key="3">
    <source>
        <dbReference type="ARBA" id="ARBA00023128"/>
    </source>
</evidence>
<evidence type="ECO:0000256" key="4">
    <source>
        <dbReference type="ARBA" id="ARBA00023274"/>
    </source>
</evidence>
<evidence type="ECO:0000256" key="2">
    <source>
        <dbReference type="ARBA" id="ARBA00022980"/>
    </source>
</evidence>
<dbReference type="Proteomes" id="UP000781932">
    <property type="component" value="Unassembled WGS sequence"/>
</dbReference>
<gene>
    <name evidence="6" type="ORF">CkaCkLH20_04903</name>
</gene>
<dbReference type="GO" id="GO:0005739">
    <property type="term" value="C:mitochondrion"/>
    <property type="evidence" value="ECO:0007669"/>
    <property type="project" value="UniProtKB-SubCell"/>
</dbReference>
<dbReference type="InterPro" id="IPR036249">
    <property type="entry name" value="Thioredoxin-like_sf"/>
</dbReference>
<dbReference type="EMBL" id="JAATWM020000013">
    <property type="protein sequence ID" value="KAF9877768.1"/>
    <property type="molecule type" value="Genomic_DNA"/>
</dbReference>
<accession>A0A9P6LLH4</accession>
<dbReference type="PANTHER" id="PTHR13274:SF2">
    <property type="entry name" value="SMALL RIBOSOMAL SUBUNIT PROTEIN MS25"/>
    <property type="match status" value="1"/>
</dbReference>
<dbReference type="GO" id="GO:0005840">
    <property type="term" value="C:ribosome"/>
    <property type="evidence" value="ECO:0007669"/>
    <property type="project" value="UniProtKB-KW"/>
</dbReference>
<keyword evidence="7" id="KW-1185">Reference proteome</keyword>
<keyword evidence="4" id="KW-0687">Ribonucleoprotein</keyword>
<organism evidence="6 7">
    <name type="scientific">Colletotrichum karsti</name>
    <dbReference type="NCBI Taxonomy" id="1095194"/>
    <lineage>
        <taxon>Eukaryota</taxon>
        <taxon>Fungi</taxon>
        <taxon>Dikarya</taxon>
        <taxon>Ascomycota</taxon>
        <taxon>Pezizomycotina</taxon>
        <taxon>Sordariomycetes</taxon>
        <taxon>Hypocreomycetidae</taxon>
        <taxon>Glomerellales</taxon>
        <taxon>Glomerellaceae</taxon>
        <taxon>Colletotrichum</taxon>
        <taxon>Colletotrichum boninense species complex</taxon>
    </lineage>
</organism>
<dbReference type="SUPFAM" id="SSF52833">
    <property type="entry name" value="Thioredoxin-like"/>
    <property type="match status" value="1"/>
</dbReference>
<dbReference type="InterPro" id="IPR007741">
    <property type="entry name" value="Ribosomal_mL43/mS25/NADH_DH"/>
</dbReference>
<dbReference type="OrthoDB" id="1696305at2759"/>
<dbReference type="InterPro" id="IPR040049">
    <property type="entry name" value="Ribosomal_mS25/mL61"/>
</dbReference>
<name>A0A9P6LLH4_9PEZI</name>
<dbReference type="RefSeq" id="XP_038747229.1">
    <property type="nucleotide sequence ID" value="XM_038887622.1"/>
</dbReference>
<evidence type="ECO:0000313" key="6">
    <source>
        <dbReference type="EMBL" id="KAF9877768.1"/>
    </source>
</evidence>
<proteinExistence type="predicted"/>
<dbReference type="GO" id="GO:0003735">
    <property type="term" value="F:structural constituent of ribosome"/>
    <property type="evidence" value="ECO:0007669"/>
    <property type="project" value="InterPro"/>
</dbReference>
<dbReference type="SMART" id="SM00916">
    <property type="entry name" value="L51_S25_CI-B8"/>
    <property type="match status" value="1"/>
</dbReference>
<sequence length="196" mass="21731">MTRVGARWHALRAILSIRHGPGAAIVPSTVTRIHMEFAKTIGEGHAGPRKFWKEMLPRLKYHNPAIPMIVNRKAANEGAAIMSVYFRTTPTPIDPATLPQPPSSAVDQSKAPTPIEGERVVKIDMKGKRSEEILERFVAETAALAVQPTPEELREMEEVKELRIKGQQDREAVAEIRDAAKKEKAMLDKARAEIGS</sequence>
<protein>
    <submittedName>
        <fullName evidence="6">50s ribosomal protein mrp49</fullName>
    </submittedName>
</protein>
<keyword evidence="3" id="KW-0496">Mitochondrion</keyword>
<evidence type="ECO:0000256" key="1">
    <source>
        <dbReference type="ARBA" id="ARBA00004173"/>
    </source>
</evidence>
<keyword evidence="2 6" id="KW-0689">Ribosomal protein</keyword>
<dbReference type="GO" id="GO:1990904">
    <property type="term" value="C:ribonucleoprotein complex"/>
    <property type="evidence" value="ECO:0007669"/>
    <property type="project" value="UniProtKB-KW"/>
</dbReference>
<evidence type="ECO:0000259" key="5">
    <source>
        <dbReference type="SMART" id="SM00916"/>
    </source>
</evidence>
<dbReference type="GeneID" id="62160696"/>
<comment type="subcellular location">
    <subcellularLocation>
        <location evidence="1">Mitochondrion</location>
    </subcellularLocation>
</comment>